<evidence type="ECO:0000313" key="3">
    <source>
        <dbReference type="EMBL" id="GGI88629.1"/>
    </source>
</evidence>
<accession>A0ABQ2CKV6</accession>
<feature type="domain" description="HNH nuclease" evidence="2">
    <location>
        <begin position="411"/>
        <end position="463"/>
    </location>
</feature>
<sequence>MESNPVVVEAEAAVDASVAAYTAVLAGGGAAVSGPPGSGAAVAGSPGSGTAVPGSPASGLAGGVDDDPLQRVADGALDVLAGVARSEAKLAAVKAQAVQVLAAATSVLNGPPSSPQEATAKGRSLVAEVSCALAIGDRAAGALLAESHALTTALPRTLAALGSGTISWAHAREMVNQTVGLDRAGAAALEEYFLDPDTPRPDGAATIGEMPAYRFKAKARTWRERHHPESLEKRHAKGVADRRVEYAPDQDGMAWLSAYLPAHQAMAGWNRLNALARAAQGPHEARTLTQIRADTFAEAILTSGTGHTDSTHGRADSPCVPADTSAGAGAGTDPAGLSSPIRAQVLVTVPVVTLMGLTDEPAMLDGYGPIPASMARDLVANGADAFHRVLIDPRDGAPLEIGRTSYRVTKAMRNWLRLRDGTCPFPGCSNPSLDNEADHLLAWHNGGTTGISNLGQPCPKHHKLRHTTGWTPTPATKNQPPGWTSPTGRHYKSEHQDWQPPHWPDWVTETWSAATKPEGQPILALEGMPLQGFVEHFGMPQDLDLPDDFDPPDVDVPEDPGPTEDELPKDPFPEWHLLLEASLSVL</sequence>
<protein>
    <submittedName>
        <fullName evidence="3">HNH endonuclease</fullName>
    </submittedName>
</protein>
<dbReference type="RefSeq" id="WP_188731025.1">
    <property type="nucleotide sequence ID" value="NZ_BMKV01000005.1"/>
</dbReference>
<keyword evidence="3" id="KW-0378">Hydrolase</keyword>
<proteinExistence type="predicted"/>
<dbReference type="EMBL" id="BMKV01000005">
    <property type="protein sequence ID" value="GGI88629.1"/>
    <property type="molecule type" value="Genomic_DNA"/>
</dbReference>
<feature type="compositionally biased region" description="Acidic residues" evidence="1">
    <location>
        <begin position="544"/>
        <end position="565"/>
    </location>
</feature>
<keyword evidence="3" id="KW-0540">Nuclease</keyword>
<feature type="region of interest" description="Disordered" evidence="1">
    <location>
        <begin position="35"/>
        <end position="65"/>
    </location>
</feature>
<keyword evidence="3" id="KW-0255">Endonuclease</keyword>
<evidence type="ECO:0000313" key="4">
    <source>
        <dbReference type="Proteomes" id="UP000658754"/>
    </source>
</evidence>
<keyword evidence="4" id="KW-1185">Reference proteome</keyword>
<dbReference type="Proteomes" id="UP000658754">
    <property type="component" value="Unassembled WGS sequence"/>
</dbReference>
<reference evidence="4" key="1">
    <citation type="journal article" date="2019" name="Int. J. Syst. Evol. Microbiol.">
        <title>The Global Catalogue of Microorganisms (GCM) 10K type strain sequencing project: providing services to taxonomists for standard genome sequencing and annotation.</title>
        <authorList>
            <consortium name="The Broad Institute Genomics Platform"/>
            <consortium name="The Broad Institute Genome Sequencing Center for Infectious Disease"/>
            <person name="Wu L."/>
            <person name="Ma J."/>
        </authorList>
    </citation>
    <scope>NUCLEOTIDE SEQUENCE [LARGE SCALE GENOMIC DNA]</scope>
    <source>
        <strain evidence="4">CGMCC 1.3601</strain>
    </source>
</reference>
<dbReference type="InterPro" id="IPR003615">
    <property type="entry name" value="HNH_nuc"/>
</dbReference>
<dbReference type="SMART" id="SM00507">
    <property type="entry name" value="HNHc"/>
    <property type="match status" value="1"/>
</dbReference>
<gene>
    <name evidence="3" type="ORF">GCM10007175_27370</name>
</gene>
<dbReference type="InterPro" id="IPR003870">
    <property type="entry name" value="DUF222"/>
</dbReference>
<feature type="compositionally biased region" description="Low complexity" evidence="1">
    <location>
        <begin position="35"/>
        <end position="52"/>
    </location>
</feature>
<feature type="compositionally biased region" description="Polar residues" evidence="1">
    <location>
        <begin position="468"/>
        <end position="487"/>
    </location>
</feature>
<dbReference type="CDD" id="cd00085">
    <property type="entry name" value="HNHc"/>
    <property type="match status" value="1"/>
</dbReference>
<comment type="caution">
    <text evidence="3">The sequence shown here is derived from an EMBL/GenBank/DDBJ whole genome shotgun (WGS) entry which is preliminary data.</text>
</comment>
<evidence type="ECO:0000256" key="1">
    <source>
        <dbReference type="SAM" id="MobiDB-lite"/>
    </source>
</evidence>
<name>A0ABQ2CKV6_9MICC</name>
<dbReference type="GO" id="GO:0004519">
    <property type="term" value="F:endonuclease activity"/>
    <property type="evidence" value="ECO:0007669"/>
    <property type="project" value="UniProtKB-KW"/>
</dbReference>
<evidence type="ECO:0000259" key="2">
    <source>
        <dbReference type="SMART" id="SM00507"/>
    </source>
</evidence>
<feature type="region of interest" description="Disordered" evidence="1">
    <location>
        <begin position="466"/>
        <end position="498"/>
    </location>
</feature>
<dbReference type="Pfam" id="PF02720">
    <property type="entry name" value="DUF222"/>
    <property type="match status" value="1"/>
</dbReference>
<organism evidence="3 4">
    <name type="scientific">Pseudarthrobacter scleromae</name>
    <dbReference type="NCBI Taxonomy" id="158897"/>
    <lineage>
        <taxon>Bacteria</taxon>
        <taxon>Bacillati</taxon>
        <taxon>Actinomycetota</taxon>
        <taxon>Actinomycetes</taxon>
        <taxon>Micrococcales</taxon>
        <taxon>Micrococcaceae</taxon>
        <taxon>Pseudarthrobacter</taxon>
    </lineage>
</organism>
<feature type="region of interest" description="Disordered" evidence="1">
    <location>
        <begin position="538"/>
        <end position="573"/>
    </location>
</feature>